<proteinExistence type="predicted"/>
<evidence type="ECO:0008006" key="5">
    <source>
        <dbReference type="Google" id="ProtNLM"/>
    </source>
</evidence>
<organism evidence="3 4">
    <name type="scientific">Thyridium curvatum</name>
    <dbReference type="NCBI Taxonomy" id="1093900"/>
    <lineage>
        <taxon>Eukaryota</taxon>
        <taxon>Fungi</taxon>
        <taxon>Dikarya</taxon>
        <taxon>Ascomycota</taxon>
        <taxon>Pezizomycotina</taxon>
        <taxon>Sordariomycetes</taxon>
        <taxon>Sordariomycetidae</taxon>
        <taxon>Thyridiales</taxon>
        <taxon>Thyridiaceae</taxon>
        <taxon>Thyridium</taxon>
    </lineage>
</organism>
<evidence type="ECO:0000313" key="4">
    <source>
        <dbReference type="Proteomes" id="UP000319257"/>
    </source>
</evidence>
<gene>
    <name evidence="3" type="ORF">E0L32_007248</name>
</gene>
<dbReference type="GO" id="GO:0000981">
    <property type="term" value="F:DNA-binding transcription factor activity, RNA polymerase II-specific"/>
    <property type="evidence" value="ECO:0007669"/>
    <property type="project" value="InterPro"/>
</dbReference>
<dbReference type="OrthoDB" id="5280547at2759"/>
<accession>A0A507AWN2</accession>
<dbReference type="GO" id="GO:0008270">
    <property type="term" value="F:zinc ion binding"/>
    <property type="evidence" value="ECO:0007669"/>
    <property type="project" value="InterPro"/>
</dbReference>
<dbReference type="CDD" id="cd00067">
    <property type="entry name" value="GAL4"/>
    <property type="match status" value="1"/>
</dbReference>
<dbReference type="EMBL" id="SKBQ01000043">
    <property type="protein sequence ID" value="TPX12133.1"/>
    <property type="molecule type" value="Genomic_DNA"/>
</dbReference>
<feature type="region of interest" description="Disordered" evidence="2">
    <location>
        <begin position="181"/>
        <end position="249"/>
    </location>
</feature>
<dbReference type="Proteomes" id="UP000319257">
    <property type="component" value="Unassembled WGS sequence"/>
</dbReference>
<protein>
    <recommendedName>
        <fullName evidence="5">Zn(2)-C6 fungal-type domain-containing protein</fullName>
    </recommendedName>
</protein>
<sequence>MFIPASSLGPIHPDVSIFLIGSSSPGDTTRSGFQSIHRLCPVGDGHRPANGGPVPTPYDLFARFDTPLRRRILASWRPRTATVTKAGRPSSTVTGLMIPIAFSQWSIVGRLPWAVIVAEPGELGNHVSNQFRAFQCDKVKPNCTQCVRVGKQCPGYRDQLSLMFRDESSKVMKRAHARWGADTIDGQAGPSSSRASSTPDSAMGGASTPTALSAVSPHPGRSVSRSRDTHASPTPVAMTPQGPNGDPEDEVLRLFKTVGASPTERGVQFYVDHYVLGHPEEPKTVGELFERQWFVDPLPQHLMAAIGLGGMSNLRDDPATKDLARAEYVLSLQEVGKAIQKPQAFDPHLLMRCVVMLALFEVVKGTHVSSHSAHAHILGAAALMKSLIPIRNTPGLGLKGLMQLCYSMLIPCIITGVDLPSAFFDWTTTSSHLMPPEERASVELLTLLVEFVRLSHCVRTQAFADGAPETDGLLTRAIALDAALERWEDGAAGKWRYAACRGDFPAEACFRGRYHRYEDMWTARVWSHYRWGRVLLLQLIADLARRYPASSAAHVAADDEAHILETVARVAEDVLVSVPTHWRHPALSAAQRAELETSTGAAAGGAGAAGVPAVMFHLRAAACAPGVPPGHFRWALALMEAVWGDMGMLQVRSLMELMRAHQEAVQRGGYGGRRASRDPWEQ</sequence>
<dbReference type="STRING" id="1093900.A0A507AWN2"/>
<name>A0A507AWN2_9PEZI</name>
<dbReference type="GeneID" id="41974695"/>
<dbReference type="InterPro" id="IPR001138">
    <property type="entry name" value="Zn2Cys6_DnaBD"/>
</dbReference>
<comment type="caution">
    <text evidence="3">The sequence shown here is derived from an EMBL/GenBank/DDBJ whole genome shotgun (WGS) entry which is preliminary data.</text>
</comment>
<dbReference type="InterPro" id="IPR053175">
    <property type="entry name" value="DHMBA_Reg_Transcription_Factor"/>
</dbReference>
<dbReference type="RefSeq" id="XP_030993844.1">
    <property type="nucleotide sequence ID" value="XM_031141971.1"/>
</dbReference>
<evidence type="ECO:0000256" key="1">
    <source>
        <dbReference type="ARBA" id="ARBA00023242"/>
    </source>
</evidence>
<dbReference type="PANTHER" id="PTHR38791:SF5">
    <property type="entry name" value="TRANSCRIPTION FACTOR DBAG-RELATED"/>
    <property type="match status" value="1"/>
</dbReference>
<keyword evidence="4" id="KW-1185">Reference proteome</keyword>
<dbReference type="PANTHER" id="PTHR38791">
    <property type="entry name" value="ZN(II)2CYS6 TRANSCRIPTION FACTOR (EUROFUNG)-RELATED-RELATED"/>
    <property type="match status" value="1"/>
</dbReference>
<keyword evidence="1" id="KW-0539">Nucleus</keyword>
<feature type="compositionally biased region" description="Low complexity" evidence="2">
    <location>
        <begin position="190"/>
        <end position="202"/>
    </location>
</feature>
<evidence type="ECO:0000256" key="2">
    <source>
        <dbReference type="SAM" id="MobiDB-lite"/>
    </source>
</evidence>
<evidence type="ECO:0000313" key="3">
    <source>
        <dbReference type="EMBL" id="TPX12133.1"/>
    </source>
</evidence>
<dbReference type="AlphaFoldDB" id="A0A507AWN2"/>
<reference evidence="3 4" key="1">
    <citation type="submission" date="2019-06" db="EMBL/GenBank/DDBJ databases">
        <title>Draft genome sequence of the filamentous fungus Phialemoniopsis curvata isolated from diesel fuel.</title>
        <authorList>
            <person name="Varaljay V.A."/>
            <person name="Lyon W.J."/>
            <person name="Crouch A.L."/>
            <person name="Drake C.E."/>
            <person name="Hollomon J.M."/>
            <person name="Nadeau L.J."/>
            <person name="Nunn H.S."/>
            <person name="Stevenson B.S."/>
            <person name="Bojanowski C.L."/>
            <person name="Crookes-Goodson W.J."/>
        </authorList>
    </citation>
    <scope>NUCLEOTIDE SEQUENCE [LARGE SCALE GENOMIC DNA]</scope>
    <source>
        <strain evidence="3 4">D216</strain>
    </source>
</reference>
<dbReference type="InParanoid" id="A0A507AWN2"/>